<dbReference type="PANTHER" id="PTHR31616">
    <property type="entry name" value="TREHALASE"/>
    <property type="match status" value="1"/>
</dbReference>
<comment type="caution">
    <text evidence="4">The sequence shown here is derived from an EMBL/GenBank/DDBJ whole genome shotgun (WGS) entry which is preliminary data.</text>
</comment>
<evidence type="ECO:0000313" key="5">
    <source>
        <dbReference type="Proteomes" id="UP000277766"/>
    </source>
</evidence>
<evidence type="ECO:0000259" key="3">
    <source>
        <dbReference type="Pfam" id="PF09137"/>
    </source>
</evidence>
<organism evidence="4 5">
    <name type="scientific">Deinococcus radiophilus</name>
    <dbReference type="NCBI Taxonomy" id="32062"/>
    <lineage>
        <taxon>Bacteria</taxon>
        <taxon>Thermotogati</taxon>
        <taxon>Deinococcota</taxon>
        <taxon>Deinococci</taxon>
        <taxon>Deinococcales</taxon>
        <taxon>Deinococcaceae</taxon>
        <taxon>Deinococcus</taxon>
    </lineage>
</organism>
<proteinExistence type="predicted"/>
<keyword evidence="5" id="KW-1185">Reference proteome</keyword>
<dbReference type="InterPro" id="IPR011613">
    <property type="entry name" value="GH15-like"/>
</dbReference>
<dbReference type="GO" id="GO:0004553">
    <property type="term" value="F:hydrolase activity, hydrolyzing O-glycosyl compounds"/>
    <property type="evidence" value="ECO:0007669"/>
    <property type="project" value="UniProtKB-ARBA"/>
</dbReference>
<feature type="domain" description="Glucodextranase N-terminal" evidence="3">
    <location>
        <begin position="19"/>
        <end position="276"/>
    </location>
</feature>
<dbReference type="Gene3D" id="2.70.98.10">
    <property type="match status" value="1"/>
</dbReference>
<gene>
    <name evidence="4" type="ORF">EJ104_00350</name>
</gene>
<evidence type="ECO:0000256" key="1">
    <source>
        <dbReference type="SAM" id="MobiDB-lite"/>
    </source>
</evidence>
<sequence>MSGGPASQPAYEGPPARPAPGTPGVDPTWSSSDKDFVTSSLGPARVWATIGHGVVNEVYWPSTGTPQLRDLSFYLVGDSSQGGPQGWVDLKRQRQYTLDTPAPALPLLTVQHSGELDGVPYALELELLPDPLRDTLLIRYDLTGPYRLAVIAAPHLGGTGRDNRAWTERGQTLLAQHGSHALCLAADARLRRASAGVVGVSDGWQDLAQHGRLTWDYTEAGPGNVALSTELTEAKGVLALAFAESPTGAQTLARSSLAAGMDVLRERFLQDWQAWADDLSVTSDEPEFARLAHISAAVLRMHEDRTYPGGLVASLSVPWGNSTDSLGGYHLVWPRDAVLSAFAQITCGELEDARRVLDRLIATQEWDGHWAQNEYPSGEPYWNGLQLDQTALPVLLAAKLQELGQPEPCGLQGSMRRALAFLARTGPTSEQDRWEENPGVNPFTVAVSIAALIAGSPWLSGDERGYALALAADWNERLEHWCYVEGTPLAEQHGVDGYYIRLAPPQEDGVRQGEVLLRNRWGQTIEAAALVSLDFTYLARLGLRDVHDPRIQNTLTVVDQVLRRTTPSGEWLYYRYNSDGYGEQEDGSPYDENGVGRLWPLLTGERGQLAQLAGEDVTPFLRTMLNCASPGGLLPEQVWDGKAIPERGLYPGKATGSATPLSWSHAEFLKLLVASQTGAPPERLQSVTEYLSTHPAARAWHWRNETPVNELDPGHSLRIEAEQPFTLRYVWDGQAERHEVAARSGVFGIWSVSFSASELSGKQRLSFTRCFGDDWQDREHTVTLHTPEQKAVTRI</sequence>
<dbReference type="CDD" id="cd07430">
    <property type="entry name" value="GH15_N"/>
    <property type="match status" value="1"/>
</dbReference>
<dbReference type="GO" id="GO:0016757">
    <property type="term" value="F:glycosyltransferase activity"/>
    <property type="evidence" value="ECO:0007669"/>
    <property type="project" value="UniProtKB-ARBA"/>
</dbReference>
<dbReference type="Pfam" id="PF00723">
    <property type="entry name" value="Glyco_hydro_15"/>
    <property type="match status" value="2"/>
</dbReference>
<dbReference type="Gene3D" id="1.50.10.10">
    <property type="match status" value="1"/>
</dbReference>
<dbReference type="GO" id="GO:0030246">
    <property type="term" value="F:carbohydrate binding"/>
    <property type="evidence" value="ECO:0007669"/>
    <property type="project" value="InterPro"/>
</dbReference>
<dbReference type="EMBL" id="RXPE01000001">
    <property type="protein sequence ID" value="RTR30744.1"/>
    <property type="molecule type" value="Genomic_DNA"/>
</dbReference>
<dbReference type="InterPro" id="IPR008928">
    <property type="entry name" value="6-hairpin_glycosidase_sf"/>
</dbReference>
<name>A0A431W5X9_9DEIO</name>
<dbReference type="Pfam" id="PF09137">
    <property type="entry name" value="Glucodextran_N"/>
    <property type="match status" value="1"/>
</dbReference>
<dbReference type="OrthoDB" id="3902805at2"/>
<dbReference type="InterPro" id="IPR015220">
    <property type="entry name" value="Glucodextranase_N"/>
</dbReference>
<dbReference type="PANTHER" id="PTHR31616:SF0">
    <property type="entry name" value="GLUCAN 1,4-ALPHA-GLUCOSIDASE"/>
    <property type="match status" value="1"/>
</dbReference>
<dbReference type="InterPro" id="IPR011013">
    <property type="entry name" value="Gal_mutarotase_sf_dom"/>
</dbReference>
<dbReference type="SUPFAM" id="SSF74650">
    <property type="entry name" value="Galactose mutarotase-like"/>
    <property type="match status" value="1"/>
</dbReference>
<dbReference type="AlphaFoldDB" id="A0A431W5X9"/>
<dbReference type="InterPro" id="IPR014718">
    <property type="entry name" value="GH-type_carb-bd"/>
</dbReference>
<dbReference type="RefSeq" id="WP_126350772.1">
    <property type="nucleotide sequence ID" value="NZ_CP086380.1"/>
</dbReference>
<dbReference type="InterPro" id="IPR012341">
    <property type="entry name" value="6hp_glycosidase-like_sf"/>
</dbReference>
<dbReference type="SUPFAM" id="SSF48208">
    <property type="entry name" value="Six-hairpin glycosidases"/>
    <property type="match status" value="1"/>
</dbReference>
<evidence type="ECO:0000259" key="2">
    <source>
        <dbReference type="Pfam" id="PF00723"/>
    </source>
</evidence>
<feature type="domain" description="GH15-like" evidence="2">
    <location>
        <begin position="299"/>
        <end position="359"/>
    </location>
</feature>
<protein>
    <submittedName>
        <fullName evidence="4">Glucan 1,4-alpha-glucosidase</fullName>
    </submittedName>
</protein>
<evidence type="ECO:0000313" key="4">
    <source>
        <dbReference type="EMBL" id="RTR30744.1"/>
    </source>
</evidence>
<feature type="region of interest" description="Disordered" evidence="1">
    <location>
        <begin position="1"/>
        <end position="35"/>
    </location>
</feature>
<accession>A0A431W5X9</accession>
<feature type="domain" description="GH15-like" evidence="2">
    <location>
        <begin position="377"/>
        <end position="671"/>
    </location>
</feature>
<reference evidence="4 5" key="1">
    <citation type="submission" date="2018-12" db="EMBL/GenBank/DDBJ databases">
        <title>Deinococcus radiophilus ATCC 27603 genome sequencing and assembly.</title>
        <authorList>
            <person name="Maclea K.S."/>
            <person name="Maynard C.R."/>
        </authorList>
    </citation>
    <scope>NUCLEOTIDE SEQUENCE [LARGE SCALE GENOMIC DNA]</scope>
    <source>
        <strain evidence="4 5">ATCC 27603</strain>
    </source>
</reference>
<dbReference type="Proteomes" id="UP000277766">
    <property type="component" value="Unassembled WGS sequence"/>
</dbReference>
<dbReference type="GO" id="GO:0005975">
    <property type="term" value="P:carbohydrate metabolic process"/>
    <property type="evidence" value="ECO:0007669"/>
    <property type="project" value="InterPro"/>
</dbReference>